<reference evidence="2 3" key="1">
    <citation type="journal article" date="2024" name="Ann. Entomol. Soc. Am.">
        <title>Genomic analyses of the southern and eastern yellowjacket wasps (Hymenoptera: Vespidae) reveal evolutionary signatures of social life.</title>
        <authorList>
            <person name="Catto M.A."/>
            <person name="Caine P.B."/>
            <person name="Orr S.E."/>
            <person name="Hunt B.G."/>
            <person name="Goodisman M.A.D."/>
        </authorList>
    </citation>
    <scope>NUCLEOTIDE SEQUENCE [LARGE SCALE GENOMIC DNA]</scope>
    <source>
        <strain evidence="2">233</strain>
        <tissue evidence="2">Head and thorax</tissue>
    </source>
</reference>
<comment type="caution">
    <text evidence="2">The sequence shown here is derived from an EMBL/GenBank/DDBJ whole genome shotgun (WGS) entry which is preliminary data.</text>
</comment>
<keyword evidence="1" id="KW-0812">Transmembrane</keyword>
<name>A0ABD2AFM6_VESSQ</name>
<proteinExistence type="predicted"/>
<keyword evidence="1" id="KW-1133">Transmembrane helix</keyword>
<evidence type="ECO:0000313" key="2">
    <source>
        <dbReference type="EMBL" id="KAL2719427.1"/>
    </source>
</evidence>
<gene>
    <name evidence="2" type="ORF">V1478_010889</name>
</gene>
<protein>
    <submittedName>
        <fullName evidence="2">Uncharacterized protein</fullName>
    </submittedName>
</protein>
<accession>A0ABD2AFM6</accession>
<dbReference type="Proteomes" id="UP001607302">
    <property type="component" value="Unassembled WGS sequence"/>
</dbReference>
<keyword evidence="1" id="KW-0472">Membrane</keyword>
<feature type="transmembrane region" description="Helical" evidence="1">
    <location>
        <begin position="43"/>
        <end position="64"/>
    </location>
</feature>
<keyword evidence="3" id="KW-1185">Reference proteome</keyword>
<organism evidence="2 3">
    <name type="scientific">Vespula squamosa</name>
    <name type="common">Southern yellow jacket</name>
    <name type="synonym">Wasp</name>
    <dbReference type="NCBI Taxonomy" id="30214"/>
    <lineage>
        <taxon>Eukaryota</taxon>
        <taxon>Metazoa</taxon>
        <taxon>Ecdysozoa</taxon>
        <taxon>Arthropoda</taxon>
        <taxon>Hexapoda</taxon>
        <taxon>Insecta</taxon>
        <taxon>Pterygota</taxon>
        <taxon>Neoptera</taxon>
        <taxon>Endopterygota</taxon>
        <taxon>Hymenoptera</taxon>
        <taxon>Apocrita</taxon>
        <taxon>Aculeata</taxon>
        <taxon>Vespoidea</taxon>
        <taxon>Vespidae</taxon>
        <taxon>Vespinae</taxon>
        <taxon>Vespula</taxon>
    </lineage>
</organism>
<evidence type="ECO:0000313" key="3">
    <source>
        <dbReference type="Proteomes" id="UP001607302"/>
    </source>
</evidence>
<dbReference type="EMBL" id="JAUDFV010000149">
    <property type="protein sequence ID" value="KAL2719427.1"/>
    <property type="molecule type" value="Genomic_DNA"/>
</dbReference>
<evidence type="ECO:0000256" key="1">
    <source>
        <dbReference type="SAM" id="Phobius"/>
    </source>
</evidence>
<sequence length="68" mass="7280">MAHGVSSLPGTGYVIRLGLQFVSTIPIVESVNVPGFQVLVNAYSWQFMAVFSIMCATIATLATAMNKE</sequence>
<dbReference type="AlphaFoldDB" id="A0ABD2AFM6"/>